<reference evidence="4" key="1">
    <citation type="submission" date="2016-10" db="EMBL/GenBank/DDBJ databases">
        <title>The evolution of sex chromosomes in Asparagus.</title>
        <authorList>
            <person name="Leebens-Mack J."/>
            <person name="Bowers J."/>
            <person name="Harkess A."/>
            <person name="Ayyampalayam S."/>
        </authorList>
    </citation>
    <scope>NUCLEOTIDE SEQUENCE [LARGE SCALE GENOMIC DNA]</scope>
    <source>
        <tissue evidence="4">Spear</tissue>
    </source>
</reference>
<protein>
    <recommendedName>
        <fullName evidence="2">Zinc knuckle CX2CX4HX4C domain-containing protein</fullName>
    </recommendedName>
</protein>
<evidence type="ECO:0000313" key="5">
    <source>
        <dbReference type="Proteomes" id="UP000243459"/>
    </source>
</evidence>
<dbReference type="OMA" id="QGYSDEK"/>
<gene>
    <name evidence="3" type="ORF">A4U43_C01F28850</name>
    <name evidence="4" type="ORF">A4U43_C01F28970</name>
</gene>
<dbReference type="PANTHER" id="PTHR31286">
    <property type="entry name" value="GLYCINE-RICH CELL WALL STRUCTURAL PROTEIN 1.8-LIKE"/>
    <property type="match status" value="1"/>
</dbReference>
<dbReference type="EMBL" id="CM007381">
    <property type="protein sequence ID" value="ONK81415.1"/>
    <property type="molecule type" value="Genomic_DNA"/>
</dbReference>
<feature type="domain" description="Zinc knuckle CX2CX4HX4C" evidence="2">
    <location>
        <begin position="87"/>
        <end position="134"/>
    </location>
</feature>
<organism evidence="4 5">
    <name type="scientific">Asparagus officinalis</name>
    <name type="common">Garden asparagus</name>
    <dbReference type="NCBI Taxonomy" id="4686"/>
    <lineage>
        <taxon>Eukaryota</taxon>
        <taxon>Viridiplantae</taxon>
        <taxon>Streptophyta</taxon>
        <taxon>Embryophyta</taxon>
        <taxon>Tracheophyta</taxon>
        <taxon>Spermatophyta</taxon>
        <taxon>Magnoliopsida</taxon>
        <taxon>Liliopsida</taxon>
        <taxon>Asparagales</taxon>
        <taxon>Asparagaceae</taxon>
        <taxon>Asparagoideae</taxon>
        <taxon>Asparagus</taxon>
    </lineage>
</organism>
<feature type="region of interest" description="Disordered" evidence="1">
    <location>
        <begin position="282"/>
        <end position="303"/>
    </location>
</feature>
<dbReference type="InterPro" id="IPR025836">
    <property type="entry name" value="Zn_knuckle_CX2CX4HX4C"/>
</dbReference>
<sequence>MNRVLDNGPWTFNNHLLLLKHLQEDENPSSIELVHMNLWVQIYDVPVGFRSERVLVQIGNFVGSFLSSDPKNFSGGWKNFLRVRIRMDVRIPLKRRMKLKKPGGDWIWVNFKYERVPTFCFICGIVGHSDSNCERLYEAGGMEVERPYGAFLRAPLRNTPGLAGEKWLRGSSSENSAANFGKVTINGPNEETPSRLAENQALPLKGKSVILASNSTNQIRNVVNPSPLNMQVNPLFKEILAVDFDESVSTNGLGLTVVDQKRRRLEANTDENLIDPVAEVDPMNEDPKNLAMVGTASQAHRSS</sequence>
<accession>A0A5P1FVE1</accession>
<evidence type="ECO:0000256" key="1">
    <source>
        <dbReference type="SAM" id="MobiDB-lite"/>
    </source>
</evidence>
<evidence type="ECO:0000259" key="2">
    <source>
        <dbReference type="Pfam" id="PF14392"/>
    </source>
</evidence>
<dbReference type="Pfam" id="PF14392">
    <property type="entry name" value="zf-CCHC_4"/>
    <property type="match status" value="1"/>
</dbReference>
<dbReference type="InterPro" id="IPR040256">
    <property type="entry name" value="At4g02000-like"/>
</dbReference>
<dbReference type="EMBL" id="CM007381">
    <property type="protein sequence ID" value="ONK81427.1"/>
    <property type="molecule type" value="Genomic_DNA"/>
</dbReference>
<dbReference type="Gramene" id="ONK81427">
    <property type="protein sequence ID" value="ONK81427"/>
    <property type="gene ID" value="A4U43_C01F28970"/>
</dbReference>
<evidence type="ECO:0000313" key="4">
    <source>
        <dbReference type="EMBL" id="ONK81427.1"/>
    </source>
</evidence>
<keyword evidence="5" id="KW-1185">Reference proteome</keyword>
<dbReference type="Gramene" id="ONK81415">
    <property type="protein sequence ID" value="ONK81415"/>
    <property type="gene ID" value="A4U43_C01F28850"/>
</dbReference>
<dbReference type="Proteomes" id="UP000243459">
    <property type="component" value="Chromosome 1"/>
</dbReference>
<evidence type="ECO:0000313" key="3">
    <source>
        <dbReference type="EMBL" id="ONK81415.1"/>
    </source>
</evidence>
<dbReference type="PANTHER" id="PTHR31286:SF153">
    <property type="entry name" value="DUF4283 DOMAIN PROTEIN"/>
    <property type="match status" value="1"/>
</dbReference>
<reference evidence="5" key="2">
    <citation type="journal article" date="2017" name="Nat. Commun.">
        <title>The asparagus genome sheds light on the origin and evolution of a young Y chromosome.</title>
        <authorList>
            <person name="Harkess A."/>
            <person name="Zhou J."/>
            <person name="Xu C."/>
            <person name="Bowers J.E."/>
            <person name="Van der Hulst R."/>
            <person name="Ayyampalayam S."/>
            <person name="Mercati F."/>
            <person name="Riccardi P."/>
            <person name="McKain M.R."/>
            <person name="Kakrana A."/>
            <person name="Tang H."/>
            <person name="Ray J."/>
            <person name="Groenendijk J."/>
            <person name="Arikit S."/>
            <person name="Mathioni S.M."/>
            <person name="Nakano M."/>
            <person name="Shan H."/>
            <person name="Telgmann-Rauber A."/>
            <person name="Kanno A."/>
            <person name="Yue Z."/>
            <person name="Chen H."/>
            <person name="Li W."/>
            <person name="Chen Y."/>
            <person name="Xu X."/>
            <person name="Zhang Y."/>
            <person name="Luo S."/>
            <person name="Chen H."/>
            <person name="Gao J."/>
            <person name="Mao Z."/>
            <person name="Pires J.C."/>
            <person name="Luo M."/>
            <person name="Kudrna D."/>
            <person name="Wing R.A."/>
            <person name="Meyers B.C."/>
            <person name="Yi K."/>
            <person name="Kong H."/>
            <person name="Lavrijsen P."/>
            <person name="Sunseri F."/>
            <person name="Falavigna A."/>
            <person name="Ye Y."/>
            <person name="Leebens-Mack J.H."/>
            <person name="Chen G."/>
        </authorList>
    </citation>
    <scope>NUCLEOTIDE SEQUENCE [LARGE SCALE GENOMIC DNA]</scope>
    <source>
        <strain evidence="5">cv. DH0086</strain>
    </source>
</reference>
<name>A0A5P1FVE1_ASPOF</name>
<dbReference type="AlphaFoldDB" id="A0A5P1FVE1"/>
<proteinExistence type="predicted"/>